<evidence type="ECO:0000313" key="4">
    <source>
        <dbReference type="Proteomes" id="UP000198339"/>
    </source>
</evidence>
<evidence type="ECO:0000256" key="1">
    <source>
        <dbReference type="ARBA" id="ARBA00009981"/>
    </source>
</evidence>
<feature type="domain" description="PAS" evidence="2">
    <location>
        <begin position="182"/>
        <end position="249"/>
    </location>
</feature>
<dbReference type="Gene3D" id="3.40.1620.10">
    <property type="entry name" value="YefM-like domain"/>
    <property type="match status" value="1"/>
</dbReference>
<dbReference type="SMART" id="SM00091">
    <property type="entry name" value="PAS"/>
    <property type="match status" value="2"/>
</dbReference>
<dbReference type="OrthoDB" id="7861242at2"/>
<keyword evidence="4" id="KW-1185">Reference proteome</keyword>
<name>A0A239EDU3_9SPHN</name>
<dbReference type="InterPro" id="IPR013656">
    <property type="entry name" value="PAS_4"/>
</dbReference>
<organism evidence="3 4">
    <name type="scientific">Sphingopyxis indica</name>
    <dbReference type="NCBI Taxonomy" id="436663"/>
    <lineage>
        <taxon>Bacteria</taxon>
        <taxon>Pseudomonadati</taxon>
        <taxon>Pseudomonadota</taxon>
        <taxon>Alphaproteobacteria</taxon>
        <taxon>Sphingomonadales</taxon>
        <taxon>Sphingomonadaceae</taxon>
        <taxon>Sphingopyxis</taxon>
    </lineage>
</organism>
<dbReference type="Gene3D" id="3.30.450.20">
    <property type="entry name" value="PAS domain"/>
    <property type="match status" value="2"/>
</dbReference>
<evidence type="ECO:0000313" key="3">
    <source>
        <dbReference type="EMBL" id="SNS42816.1"/>
    </source>
</evidence>
<comment type="similarity">
    <text evidence="1">Belongs to the phD/YefM antitoxin family.</text>
</comment>
<accession>A0A239EDU3</accession>
<dbReference type="SUPFAM" id="SSF55785">
    <property type="entry name" value="PYP-like sensor domain (PAS domain)"/>
    <property type="match status" value="2"/>
</dbReference>
<dbReference type="SUPFAM" id="SSF143120">
    <property type="entry name" value="YefM-like"/>
    <property type="match status" value="1"/>
</dbReference>
<protein>
    <submittedName>
        <fullName evidence="3">Antitoxin Phd_YefM, type II toxin-antitoxin system</fullName>
    </submittedName>
</protein>
<dbReference type="Pfam" id="PF08448">
    <property type="entry name" value="PAS_4"/>
    <property type="match status" value="1"/>
</dbReference>
<sequence>MEPGQEPQRVSAAEFIRGFGSWRMQASRKPLVVTHHGKDAHVLISLADYRRLDGGGEAPGDRLAASQAAIVESLRDAVIFVDRGARIAAVNPAASDRLEAPASALVGCELAAALPGFAGTMLHAHLLRMLHHRERFSGEVPGLIEPRRWMQVDLVPLAIGGAMMLRDTGDTWATLAEQDARRALADAVEIDGALGVARISVREQVEAANPALAALVGTDEAALRRVRFTALLPLGARQAFGEALETLFRTGAPTRLDSALVTRDGDTLPVRLALVERRSAYASDGAVILVTPR</sequence>
<dbReference type="InterPro" id="IPR036165">
    <property type="entry name" value="YefM-like_sf"/>
</dbReference>
<evidence type="ECO:0000259" key="2">
    <source>
        <dbReference type="SMART" id="SM00091"/>
    </source>
</evidence>
<gene>
    <name evidence="3" type="ORF">SAMN06295955_101725</name>
</gene>
<proteinExistence type="inferred from homology"/>
<feature type="domain" description="PAS" evidence="2">
    <location>
        <begin position="65"/>
        <end position="131"/>
    </location>
</feature>
<dbReference type="InterPro" id="IPR035965">
    <property type="entry name" value="PAS-like_dom_sf"/>
</dbReference>
<dbReference type="RefSeq" id="WP_089214561.1">
    <property type="nucleotide sequence ID" value="NZ_FZPA01000001.1"/>
</dbReference>
<dbReference type="EMBL" id="FZPA01000001">
    <property type="protein sequence ID" value="SNS42816.1"/>
    <property type="molecule type" value="Genomic_DNA"/>
</dbReference>
<dbReference type="InterPro" id="IPR000014">
    <property type="entry name" value="PAS"/>
</dbReference>
<reference evidence="3 4" key="1">
    <citation type="submission" date="2017-06" db="EMBL/GenBank/DDBJ databases">
        <authorList>
            <person name="Kim H.J."/>
            <person name="Triplett B.A."/>
        </authorList>
    </citation>
    <scope>NUCLEOTIDE SEQUENCE [LARGE SCALE GENOMIC DNA]</scope>
    <source>
        <strain evidence="3 4">DS15</strain>
    </source>
</reference>
<dbReference type="Proteomes" id="UP000198339">
    <property type="component" value="Unassembled WGS sequence"/>
</dbReference>
<dbReference type="AlphaFoldDB" id="A0A239EDU3"/>